<reference evidence="2" key="1">
    <citation type="submission" date="2022-11" db="UniProtKB">
        <authorList>
            <consortium name="WormBaseParasite"/>
        </authorList>
    </citation>
    <scope>IDENTIFICATION</scope>
</reference>
<keyword evidence="1" id="KW-1185">Reference proteome</keyword>
<dbReference type="AlphaFoldDB" id="A0A915HIF3"/>
<name>A0A915HIF3_ROMCU</name>
<organism evidence="1 2">
    <name type="scientific">Romanomermis culicivorax</name>
    <name type="common">Nematode worm</name>
    <dbReference type="NCBI Taxonomy" id="13658"/>
    <lineage>
        <taxon>Eukaryota</taxon>
        <taxon>Metazoa</taxon>
        <taxon>Ecdysozoa</taxon>
        <taxon>Nematoda</taxon>
        <taxon>Enoplea</taxon>
        <taxon>Dorylaimia</taxon>
        <taxon>Mermithida</taxon>
        <taxon>Mermithoidea</taxon>
        <taxon>Mermithidae</taxon>
        <taxon>Romanomermis</taxon>
    </lineage>
</organism>
<evidence type="ECO:0000313" key="1">
    <source>
        <dbReference type="Proteomes" id="UP000887565"/>
    </source>
</evidence>
<protein>
    <submittedName>
        <fullName evidence="2">Uncharacterized protein</fullName>
    </submittedName>
</protein>
<evidence type="ECO:0000313" key="2">
    <source>
        <dbReference type="WBParaSite" id="nRc.2.0.1.t01365-RA"/>
    </source>
</evidence>
<proteinExistence type="predicted"/>
<dbReference type="WBParaSite" id="nRc.2.0.1.t01365-RA">
    <property type="protein sequence ID" value="nRc.2.0.1.t01365-RA"/>
    <property type="gene ID" value="nRc.2.0.1.g01365"/>
</dbReference>
<accession>A0A915HIF3</accession>
<sequence>MMATGKSNYIMRCKIHNVDQGYTMGFERTKDDHFIFQLWYHTKDDIQMVTYESFKTNDCDVLCLKFYNVTNYQSSNKAIKFKAAIEQLFCDPRYSNQDANNCYNSRSDSFSCTDGRFPISLNVGSVFTSTASNGVVSVVPKDPEYILYRRMLATNPLNYILRCNMGNRNEDYTIGFERTRDNYFIFQLWYHGKDQIEKLFYSKNKTQE</sequence>
<dbReference type="Proteomes" id="UP000887565">
    <property type="component" value="Unplaced"/>
</dbReference>